<evidence type="ECO:0000256" key="3">
    <source>
        <dbReference type="ARBA" id="ARBA00023125"/>
    </source>
</evidence>
<dbReference type="InterPro" id="IPR036388">
    <property type="entry name" value="WH-like_DNA-bd_sf"/>
</dbReference>
<dbReference type="PANTHER" id="PTHR30346:SF28">
    <property type="entry name" value="HTH-TYPE TRANSCRIPTIONAL REGULATOR CYNR"/>
    <property type="match status" value="1"/>
</dbReference>
<keyword evidence="2" id="KW-0805">Transcription regulation</keyword>
<dbReference type="SUPFAM" id="SSF46785">
    <property type="entry name" value="Winged helix' DNA-binding domain"/>
    <property type="match status" value="1"/>
</dbReference>
<evidence type="ECO:0000259" key="5">
    <source>
        <dbReference type="PROSITE" id="PS50931"/>
    </source>
</evidence>
<evidence type="ECO:0000256" key="1">
    <source>
        <dbReference type="ARBA" id="ARBA00009437"/>
    </source>
</evidence>
<dbReference type="PROSITE" id="PS50931">
    <property type="entry name" value="HTH_LYSR"/>
    <property type="match status" value="1"/>
</dbReference>
<dbReference type="GO" id="GO:0032993">
    <property type="term" value="C:protein-DNA complex"/>
    <property type="evidence" value="ECO:0007669"/>
    <property type="project" value="TreeGrafter"/>
</dbReference>
<dbReference type="SUPFAM" id="SSF53850">
    <property type="entry name" value="Periplasmic binding protein-like II"/>
    <property type="match status" value="1"/>
</dbReference>
<evidence type="ECO:0000313" key="7">
    <source>
        <dbReference type="Proteomes" id="UP000823633"/>
    </source>
</evidence>
<dbReference type="InterPro" id="IPR036390">
    <property type="entry name" value="WH_DNA-bd_sf"/>
</dbReference>
<dbReference type="GO" id="GO:0003700">
    <property type="term" value="F:DNA-binding transcription factor activity"/>
    <property type="evidence" value="ECO:0007669"/>
    <property type="project" value="InterPro"/>
</dbReference>
<dbReference type="Pfam" id="PF00126">
    <property type="entry name" value="HTH_1"/>
    <property type="match status" value="1"/>
</dbReference>
<feature type="domain" description="HTH lysR-type" evidence="5">
    <location>
        <begin position="1"/>
        <end position="58"/>
    </location>
</feature>
<keyword evidence="3" id="KW-0238">DNA-binding</keyword>
<name>A0A9D9H5U9_9SPIR</name>
<evidence type="ECO:0000256" key="2">
    <source>
        <dbReference type="ARBA" id="ARBA00023015"/>
    </source>
</evidence>
<dbReference type="Gene3D" id="1.10.10.10">
    <property type="entry name" value="Winged helix-like DNA-binding domain superfamily/Winged helix DNA-binding domain"/>
    <property type="match status" value="1"/>
</dbReference>
<sequence>MELYQLEELAALGKYGTISRAADECGVSQPAMSRSMRKLEEDFAVPIFRRTSNTIELNDTGRLAVEWAGRIVSMVASAKEEVRAFDRRRRTILVGSEAPAPLWSLMSMLSSSEVQNTVAGELRSRAVLLDGLRNGSYRFVVTTEPLNVDGCLTVRLGEENLMFLLGEGHPLAGRRTLTFSDLDGDNILLYENIGMWRNLPQEAMPRSHFIVQSDRESFEQLVMRSDIPSFATDLIYMPLEGKVAIPIDDPRAHAEYYVLARKDDQKLLGRFVHGFRSSFRTRSSYAI</sequence>
<reference evidence="6" key="2">
    <citation type="journal article" date="2021" name="PeerJ">
        <title>Extensive microbial diversity within the chicken gut microbiome revealed by metagenomics and culture.</title>
        <authorList>
            <person name="Gilroy R."/>
            <person name="Ravi A."/>
            <person name="Getino M."/>
            <person name="Pursley I."/>
            <person name="Horton D.L."/>
            <person name="Alikhan N.F."/>
            <person name="Baker D."/>
            <person name="Gharbi K."/>
            <person name="Hall N."/>
            <person name="Watson M."/>
            <person name="Adriaenssens E.M."/>
            <person name="Foster-Nyarko E."/>
            <person name="Jarju S."/>
            <person name="Secka A."/>
            <person name="Antonio M."/>
            <person name="Oren A."/>
            <person name="Chaudhuri R.R."/>
            <person name="La Ragione R."/>
            <person name="Hildebrand F."/>
            <person name="Pallen M.J."/>
        </authorList>
    </citation>
    <scope>NUCLEOTIDE SEQUENCE</scope>
    <source>
        <strain evidence="6">11167</strain>
    </source>
</reference>
<dbReference type="Gene3D" id="3.40.190.10">
    <property type="entry name" value="Periplasmic binding protein-like II"/>
    <property type="match status" value="2"/>
</dbReference>
<dbReference type="EMBL" id="JADIMU010000003">
    <property type="protein sequence ID" value="MBO8442200.1"/>
    <property type="molecule type" value="Genomic_DNA"/>
</dbReference>
<keyword evidence="4" id="KW-0804">Transcription</keyword>
<dbReference type="InterPro" id="IPR000847">
    <property type="entry name" value="LysR_HTH_N"/>
</dbReference>
<dbReference type="Proteomes" id="UP000823633">
    <property type="component" value="Unassembled WGS sequence"/>
</dbReference>
<dbReference type="InterPro" id="IPR005119">
    <property type="entry name" value="LysR_subst-bd"/>
</dbReference>
<evidence type="ECO:0000313" key="6">
    <source>
        <dbReference type="EMBL" id="MBO8442200.1"/>
    </source>
</evidence>
<comment type="similarity">
    <text evidence="1">Belongs to the LysR transcriptional regulatory family.</text>
</comment>
<dbReference type="PANTHER" id="PTHR30346">
    <property type="entry name" value="TRANSCRIPTIONAL DUAL REGULATOR HCAR-RELATED"/>
    <property type="match status" value="1"/>
</dbReference>
<dbReference type="PRINTS" id="PR00039">
    <property type="entry name" value="HTHLYSR"/>
</dbReference>
<comment type="caution">
    <text evidence="6">The sequence shown here is derived from an EMBL/GenBank/DDBJ whole genome shotgun (WGS) entry which is preliminary data.</text>
</comment>
<gene>
    <name evidence="6" type="ORF">IAC42_00350</name>
</gene>
<dbReference type="Pfam" id="PF03466">
    <property type="entry name" value="LysR_substrate"/>
    <property type="match status" value="1"/>
</dbReference>
<reference evidence="6" key="1">
    <citation type="submission" date="2020-10" db="EMBL/GenBank/DDBJ databases">
        <authorList>
            <person name="Gilroy R."/>
        </authorList>
    </citation>
    <scope>NUCLEOTIDE SEQUENCE</scope>
    <source>
        <strain evidence="6">11167</strain>
    </source>
</reference>
<dbReference type="GO" id="GO:0003677">
    <property type="term" value="F:DNA binding"/>
    <property type="evidence" value="ECO:0007669"/>
    <property type="project" value="UniProtKB-KW"/>
</dbReference>
<dbReference type="AlphaFoldDB" id="A0A9D9H5U9"/>
<proteinExistence type="inferred from homology"/>
<dbReference type="CDD" id="cd05466">
    <property type="entry name" value="PBP2_LTTR_substrate"/>
    <property type="match status" value="1"/>
</dbReference>
<evidence type="ECO:0000256" key="4">
    <source>
        <dbReference type="ARBA" id="ARBA00023163"/>
    </source>
</evidence>
<organism evidence="6 7">
    <name type="scientific">Candidatus Aphodenecus pullistercoris</name>
    <dbReference type="NCBI Taxonomy" id="2840669"/>
    <lineage>
        <taxon>Bacteria</taxon>
        <taxon>Pseudomonadati</taxon>
        <taxon>Spirochaetota</taxon>
        <taxon>Spirochaetia</taxon>
        <taxon>Spirochaetales</taxon>
        <taxon>Candidatus Aphodenecus</taxon>
    </lineage>
</organism>
<accession>A0A9D9H5U9</accession>
<protein>
    <submittedName>
        <fullName evidence="6">LysR family transcriptional regulator</fullName>
    </submittedName>
</protein>